<dbReference type="InterPro" id="IPR050492">
    <property type="entry name" value="Bact_metal-bind_prot9"/>
</dbReference>
<evidence type="ECO:0000256" key="3">
    <source>
        <dbReference type="ARBA" id="ARBA00022448"/>
    </source>
</evidence>
<proteinExistence type="inferred from homology"/>
<gene>
    <name evidence="7" type="ORF">J3998_10665</name>
</gene>
<keyword evidence="4 6" id="KW-0732">Signal</keyword>
<feature type="chain" id="PRO_5045323552" description="High-affinity zinc uptake system protein ZnuA" evidence="6">
    <location>
        <begin position="38"/>
        <end position="342"/>
    </location>
</feature>
<organism evidence="7 8">
    <name type="scientific">Thiomicrorhabdus marina</name>
    <dbReference type="NCBI Taxonomy" id="2818442"/>
    <lineage>
        <taxon>Bacteria</taxon>
        <taxon>Pseudomonadati</taxon>
        <taxon>Pseudomonadota</taxon>
        <taxon>Gammaproteobacteria</taxon>
        <taxon>Thiotrichales</taxon>
        <taxon>Piscirickettsiaceae</taxon>
        <taxon>Thiomicrorhabdus</taxon>
    </lineage>
</organism>
<dbReference type="PANTHER" id="PTHR42953">
    <property type="entry name" value="HIGH-AFFINITY ZINC UPTAKE SYSTEM PROTEIN ZNUA-RELATED"/>
    <property type="match status" value="1"/>
</dbReference>
<keyword evidence="3" id="KW-0813">Transport</keyword>
<accession>A0ABS3Q6U6</accession>
<feature type="signal peptide" evidence="6">
    <location>
        <begin position="1"/>
        <end position="37"/>
    </location>
</feature>
<dbReference type="SUPFAM" id="SSF53807">
    <property type="entry name" value="Helical backbone' metal receptor"/>
    <property type="match status" value="1"/>
</dbReference>
<evidence type="ECO:0000256" key="4">
    <source>
        <dbReference type="ARBA" id="ARBA00022729"/>
    </source>
</evidence>
<evidence type="ECO:0000313" key="8">
    <source>
        <dbReference type="Proteomes" id="UP000664835"/>
    </source>
</evidence>
<dbReference type="RefSeq" id="WP_208150651.1">
    <property type="nucleotide sequence ID" value="NZ_JAGETV010000024.1"/>
</dbReference>
<dbReference type="Proteomes" id="UP000664835">
    <property type="component" value="Unassembled WGS sequence"/>
</dbReference>
<evidence type="ECO:0000256" key="5">
    <source>
        <dbReference type="ARBA" id="ARBA00022906"/>
    </source>
</evidence>
<protein>
    <recommendedName>
        <fullName evidence="2">High-affinity zinc uptake system protein ZnuA</fullName>
    </recommendedName>
</protein>
<evidence type="ECO:0000256" key="2">
    <source>
        <dbReference type="ARBA" id="ARBA00015915"/>
    </source>
</evidence>
<name>A0ABS3Q6U6_9GAMM</name>
<keyword evidence="5" id="KW-0864">Zinc transport</keyword>
<evidence type="ECO:0000256" key="1">
    <source>
        <dbReference type="ARBA" id="ARBA00011028"/>
    </source>
</evidence>
<dbReference type="EMBL" id="JAGETV010000024">
    <property type="protein sequence ID" value="MBO1928037.1"/>
    <property type="molecule type" value="Genomic_DNA"/>
</dbReference>
<comment type="similarity">
    <text evidence="1">Belongs to the bacterial solute-binding protein 9 family.</text>
</comment>
<reference evidence="7 8" key="1">
    <citation type="submission" date="2021-03" db="EMBL/GenBank/DDBJ databases">
        <title>Thiomicrorhabdus sp.nov.,novel sulfur-oxidizing bacteria isolated from coastal sediment.</title>
        <authorList>
            <person name="Liu X."/>
        </authorList>
    </citation>
    <scope>NUCLEOTIDE SEQUENCE [LARGE SCALE GENOMIC DNA]</scope>
    <source>
        <strain evidence="7 8">6S2-11</strain>
    </source>
</reference>
<sequence length="342" mass="38326">MNTFSANLRKRIPLKSKAIMLAVLASGALLNSMSAQALQVTVTIPPLAGMIAPLLDENDKIEVLLKPGVSPHGFQIKPSQLGILQSSDLLISAGTPVDAWVDKFANRISAKQIHLTDLQATERLPLRKGGVWEKKLPKMLQQSEERYDHSHSHDEHSTALSFDGHIWMSMHNAQVLVEEVAQVLSQLKPQKSQQIDMAKQQWLARLQEQDQSNQQRLAPLKDKAYLVLHDAFQYFEHHYGLNGVGSVRLNPEVPPSLKRITELRSNLVSKKVQCVFQEPQFPGKQLQRLTSGTSAKIGTLDPMGTMYIMQSGGKSATFMHYDRFTEKLTDAFVDCLGHNYDR</sequence>
<comment type="caution">
    <text evidence="7">The sequence shown here is derived from an EMBL/GenBank/DDBJ whole genome shotgun (WGS) entry which is preliminary data.</text>
</comment>
<evidence type="ECO:0000313" key="7">
    <source>
        <dbReference type="EMBL" id="MBO1928037.1"/>
    </source>
</evidence>
<keyword evidence="5" id="KW-0406">Ion transport</keyword>
<dbReference type="InterPro" id="IPR006127">
    <property type="entry name" value="ZnuA-like"/>
</dbReference>
<keyword evidence="5" id="KW-0862">Zinc</keyword>
<dbReference type="Gene3D" id="3.40.50.1980">
    <property type="entry name" value="Nitrogenase molybdenum iron protein domain"/>
    <property type="match status" value="2"/>
</dbReference>
<keyword evidence="8" id="KW-1185">Reference proteome</keyword>
<evidence type="ECO:0000256" key="6">
    <source>
        <dbReference type="SAM" id="SignalP"/>
    </source>
</evidence>
<dbReference type="PANTHER" id="PTHR42953:SF3">
    <property type="entry name" value="HIGH-AFFINITY ZINC UPTAKE SYSTEM PROTEIN ZNUA"/>
    <property type="match status" value="1"/>
</dbReference>
<dbReference type="Pfam" id="PF01297">
    <property type="entry name" value="ZnuA"/>
    <property type="match status" value="1"/>
</dbReference>